<keyword evidence="6" id="KW-1185">Reference proteome</keyword>
<evidence type="ECO:0000256" key="1">
    <source>
        <dbReference type="ARBA" id="ARBA00001947"/>
    </source>
</evidence>
<dbReference type="InterPro" id="IPR012548">
    <property type="entry name" value="MATCAP"/>
</dbReference>
<proteinExistence type="predicted"/>
<evidence type="ECO:0000256" key="2">
    <source>
        <dbReference type="ARBA" id="ARBA00022670"/>
    </source>
</evidence>
<sequence length="626" mass="72165">METGTSNKNSVLEEASIKNMIEELQEECEIEKHLPGGGYIHMSDELPYLVIYRSSDNEQEEDRATVRFVLSEASFLIIGSKNSEGYKRLMYCLAEAMSSKFKSFLMIEIYSGAFGSRKFRIKGPAEKLPSTLEMFKNELDNLTSKYQVLDLETTEIENTIERQPKGKQPLLSLEEIKDAGCLLLGLEVPPVYRNEEGEEFPVFFRSFKDDLVVALHKAIFEFIRIQTSSGVKSYQALGQKSLQENVLEIDRQLSEIETSYQFLWLVSPANIRQIKETFFESDFEKVLNYHYRLLPFDPDVLKRKLYNLRMEDIDDPALSHIFREKREELDLQISMLTDRGSKEFFYNSMMLYGDIDSHLQKEAENLLREVNEVEQVEFDSIMKADDFKALAHQEFDYFRNQDKNFSSKVHVRSDVNILMVSQGELYIPIDYKLNTNETIALVQHEIGTHVLTYYNGKRQPLKLLSIGLTDYDTLQEGLAVMSEYFVGGLTANRMRTLAGRVVASAARMHGADFQGIFRLLHKDYNFSPARSFNITSRIMQGGGFTKDISYFKGILQVKEYLEEGGELEPLLTGKFALEHMPIINELRDRRVLLPVSLTPRYLKTEETNEKINQIRKGISLSQLINA</sequence>
<dbReference type="EMBL" id="OCMF01000002">
    <property type="protein sequence ID" value="SOC80195.1"/>
    <property type="molecule type" value="Genomic_DNA"/>
</dbReference>
<dbReference type="OrthoDB" id="9785840at2"/>
<dbReference type="SMART" id="SM01154">
    <property type="entry name" value="DUF1704"/>
    <property type="match status" value="1"/>
</dbReference>
<evidence type="ECO:0000313" key="5">
    <source>
        <dbReference type="EMBL" id="SOC80195.1"/>
    </source>
</evidence>
<accession>A0A285X4E9</accession>
<evidence type="ECO:0000256" key="3">
    <source>
        <dbReference type="ARBA" id="ARBA00022801"/>
    </source>
</evidence>
<dbReference type="GO" id="GO:0080164">
    <property type="term" value="P:regulation of nitric oxide metabolic process"/>
    <property type="evidence" value="ECO:0007669"/>
    <property type="project" value="TreeGrafter"/>
</dbReference>
<dbReference type="Pfam" id="PF08014">
    <property type="entry name" value="MATCAP"/>
    <property type="match status" value="1"/>
</dbReference>
<evidence type="ECO:0000256" key="4">
    <source>
        <dbReference type="ARBA" id="ARBA00023049"/>
    </source>
</evidence>
<evidence type="ECO:0000313" key="6">
    <source>
        <dbReference type="Proteomes" id="UP000219193"/>
    </source>
</evidence>
<keyword evidence="4" id="KW-0482">Metalloprotease</keyword>
<dbReference type="RefSeq" id="WP_097055988.1">
    <property type="nucleotide sequence ID" value="NZ_OCMF01000002.1"/>
</dbReference>
<dbReference type="PANTHER" id="PTHR31817">
    <property type="match status" value="1"/>
</dbReference>
<dbReference type="GO" id="GO:0008237">
    <property type="term" value="F:metallopeptidase activity"/>
    <property type="evidence" value="ECO:0007669"/>
    <property type="project" value="UniProtKB-KW"/>
</dbReference>
<keyword evidence="3" id="KW-0378">Hydrolase</keyword>
<reference evidence="6" key="1">
    <citation type="submission" date="2017-09" db="EMBL/GenBank/DDBJ databases">
        <authorList>
            <person name="Varghese N."/>
            <person name="Submissions S."/>
        </authorList>
    </citation>
    <scope>NUCLEOTIDE SEQUENCE [LARGE SCALE GENOMIC DNA]</scope>
    <source>
        <strain evidence="6">CGMCC 1.12641</strain>
    </source>
</reference>
<organism evidence="5 6">
    <name type="scientific">Salinimicrobium sediminis</name>
    <dbReference type="NCBI Taxonomy" id="1343891"/>
    <lineage>
        <taxon>Bacteria</taxon>
        <taxon>Pseudomonadati</taxon>
        <taxon>Bacteroidota</taxon>
        <taxon>Flavobacteriia</taxon>
        <taxon>Flavobacteriales</taxon>
        <taxon>Flavobacteriaceae</taxon>
        <taxon>Salinimicrobium</taxon>
    </lineage>
</organism>
<keyword evidence="2" id="KW-0645">Protease</keyword>
<dbReference type="AlphaFoldDB" id="A0A285X4E9"/>
<dbReference type="PANTHER" id="PTHR31817:SF0">
    <property type="entry name" value="CHROMOSOME UNDETERMINED SCAFFOLD_67, WHOLE GENOME SHOTGUN SEQUENCE"/>
    <property type="match status" value="1"/>
</dbReference>
<name>A0A285X4E9_9FLAO</name>
<dbReference type="Proteomes" id="UP000219193">
    <property type="component" value="Unassembled WGS sequence"/>
</dbReference>
<protein>
    <recommendedName>
        <fullName evidence="7">DUF1704 domain-containing protein</fullName>
    </recommendedName>
</protein>
<dbReference type="GO" id="GO:0006508">
    <property type="term" value="P:proteolysis"/>
    <property type="evidence" value="ECO:0007669"/>
    <property type="project" value="UniProtKB-KW"/>
</dbReference>
<comment type="cofactor">
    <cofactor evidence="1">
        <name>Zn(2+)</name>
        <dbReference type="ChEBI" id="CHEBI:29105"/>
    </cofactor>
</comment>
<gene>
    <name evidence="5" type="ORF">SAMN06296241_1740</name>
</gene>
<evidence type="ECO:0008006" key="7">
    <source>
        <dbReference type="Google" id="ProtNLM"/>
    </source>
</evidence>